<dbReference type="NCBIfam" id="NF040570">
    <property type="entry name" value="guided_TnpB"/>
    <property type="match status" value="1"/>
</dbReference>
<evidence type="ECO:0000256" key="3">
    <source>
        <dbReference type="ARBA" id="ARBA00022578"/>
    </source>
</evidence>
<dbReference type="InterPro" id="IPR010095">
    <property type="entry name" value="Cas12f1-like_TNB"/>
</dbReference>
<reference evidence="8 9" key="1">
    <citation type="submission" date="2019-07" db="EMBL/GenBank/DDBJ databases">
        <title>Whole genome shotgun sequence of Skermanella aerolata NBRC 106429.</title>
        <authorList>
            <person name="Hosoyama A."/>
            <person name="Uohara A."/>
            <person name="Ohji S."/>
            <person name="Ichikawa N."/>
        </authorList>
    </citation>
    <scope>NUCLEOTIDE SEQUENCE [LARGE SCALE GENOMIC DNA]</scope>
    <source>
        <strain evidence="8 9">NBRC 106429</strain>
    </source>
</reference>
<dbReference type="GO" id="GO:0003677">
    <property type="term" value="F:DNA binding"/>
    <property type="evidence" value="ECO:0007669"/>
    <property type="project" value="UniProtKB-KW"/>
</dbReference>
<accession>A0A512E3F9</accession>
<evidence type="ECO:0008006" key="10">
    <source>
        <dbReference type="Google" id="ProtNLM"/>
    </source>
</evidence>
<sequence>MFDSADFRVGDGLTIRKSRKFGIVGIPGEIKVRWHRDLPAGAAAAVLSRSCGKWHICFFVETPDAHGPDPVRAAGGIDVGLTSLIATSDGDAVPTPQWVRMASTKQRRLQRALGRCRRGSKGRLKAKMRLARHSARTANQRRDFAHKLSRTLVNLYSHIAFEDLNITGLASGMLAKSVLNAAWGQLISFTDYKAANAGGLVAKVDPRGTSQECDCCGMVTPKYRPGESPIRELNNRIQDCPGCGTVEDRDVHAAKVIKHRAFPWLKGPGAGPGASSQPVAA</sequence>
<comment type="caution">
    <text evidence="8">The sequence shown here is derived from an EMBL/GenBank/DDBJ whole genome shotgun (WGS) entry which is preliminary data.</text>
</comment>
<proteinExistence type="inferred from homology"/>
<dbReference type="Proteomes" id="UP000321523">
    <property type="component" value="Unassembled WGS sequence"/>
</dbReference>
<name>A0A512E3F9_9PROT</name>
<evidence type="ECO:0000256" key="4">
    <source>
        <dbReference type="ARBA" id="ARBA00023125"/>
    </source>
</evidence>
<dbReference type="GO" id="GO:0032196">
    <property type="term" value="P:transposition"/>
    <property type="evidence" value="ECO:0007669"/>
    <property type="project" value="UniProtKB-KW"/>
</dbReference>
<dbReference type="PANTHER" id="PTHR30405">
    <property type="entry name" value="TRANSPOSASE"/>
    <property type="match status" value="1"/>
</dbReference>
<dbReference type="InterPro" id="IPR051399">
    <property type="entry name" value="RNA-guided_DNA_endo/Transpos"/>
</dbReference>
<feature type="domain" description="Probable transposase IS891/IS1136/IS1341" evidence="6">
    <location>
        <begin position="60"/>
        <end position="170"/>
    </location>
</feature>
<organism evidence="8 9">
    <name type="scientific">Skermanella aerolata</name>
    <dbReference type="NCBI Taxonomy" id="393310"/>
    <lineage>
        <taxon>Bacteria</taxon>
        <taxon>Pseudomonadati</taxon>
        <taxon>Pseudomonadota</taxon>
        <taxon>Alphaproteobacteria</taxon>
        <taxon>Rhodospirillales</taxon>
        <taxon>Azospirillaceae</taxon>
        <taxon>Skermanella</taxon>
    </lineage>
</organism>
<evidence type="ECO:0000313" key="9">
    <source>
        <dbReference type="Proteomes" id="UP000321523"/>
    </source>
</evidence>
<evidence type="ECO:0000256" key="1">
    <source>
        <dbReference type="ARBA" id="ARBA00008761"/>
    </source>
</evidence>
<evidence type="ECO:0000256" key="5">
    <source>
        <dbReference type="ARBA" id="ARBA00023172"/>
    </source>
</evidence>
<dbReference type="NCBIfam" id="TIGR01766">
    <property type="entry name" value="IS200/IS605 family accessory protein TnpB-like domain"/>
    <property type="match status" value="1"/>
</dbReference>
<dbReference type="GO" id="GO:0006310">
    <property type="term" value="P:DNA recombination"/>
    <property type="evidence" value="ECO:0007669"/>
    <property type="project" value="UniProtKB-KW"/>
</dbReference>
<evidence type="ECO:0000259" key="7">
    <source>
        <dbReference type="Pfam" id="PF07282"/>
    </source>
</evidence>
<keyword evidence="4" id="KW-0238">DNA-binding</keyword>
<dbReference type="OrthoDB" id="7867060at2"/>
<dbReference type="PANTHER" id="PTHR30405:SF25">
    <property type="entry name" value="RNA-GUIDED DNA ENDONUCLEASE INSQ-RELATED"/>
    <property type="match status" value="1"/>
</dbReference>
<dbReference type="Pfam" id="PF01385">
    <property type="entry name" value="OrfB_IS605"/>
    <property type="match status" value="1"/>
</dbReference>
<keyword evidence="5" id="KW-0233">DNA recombination</keyword>
<comment type="similarity">
    <text evidence="2">In the N-terminal section; belongs to the transposase 2 family.</text>
</comment>
<dbReference type="Pfam" id="PF07282">
    <property type="entry name" value="Cas12f1-like_TNB"/>
    <property type="match status" value="1"/>
</dbReference>
<keyword evidence="3" id="KW-0815">Transposition</keyword>
<evidence type="ECO:0000313" key="8">
    <source>
        <dbReference type="EMBL" id="GEO43248.1"/>
    </source>
</evidence>
<feature type="domain" description="Cas12f1-like TNB" evidence="7">
    <location>
        <begin position="183"/>
        <end position="257"/>
    </location>
</feature>
<evidence type="ECO:0000259" key="6">
    <source>
        <dbReference type="Pfam" id="PF01385"/>
    </source>
</evidence>
<dbReference type="AlphaFoldDB" id="A0A512E3F9"/>
<dbReference type="InterPro" id="IPR001959">
    <property type="entry name" value="Transposase"/>
</dbReference>
<keyword evidence="9" id="KW-1185">Reference proteome</keyword>
<evidence type="ECO:0000256" key="2">
    <source>
        <dbReference type="ARBA" id="ARBA00011044"/>
    </source>
</evidence>
<gene>
    <name evidence="8" type="ORF">SAE02_73960</name>
</gene>
<protein>
    <recommendedName>
        <fullName evidence="10">Transposase</fullName>
    </recommendedName>
</protein>
<dbReference type="EMBL" id="BJYZ01000069">
    <property type="protein sequence ID" value="GEO43248.1"/>
    <property type="molecule type" value="Genomic_DNA"/>
</dbReference>
<comment type="similarity">
    <text evidence="1">In the C-terminal section; belongs to the transposase 35 family.</text>
</comment>